<evidence type="ECO:0000313" key="2">
    <source>
        <dbReference type="EMBL" id="SIM88032.1"/>
    </source>
</evidence>
<reference evidence="3" key="1">
    <citation type="submission" date="2016-12" db="EMBL/GenBank/DDBJ databases">
        <authorList>
            <person name="Varghese N."/>
            <person name="Submissions S."/>
        </authorList>
    </citation>
    <scope>NUCLEOTIDE SEQUENCE [LARGE SCALE GENOMIC DNA]</scope>
    <source>
        <strain evidence="3">DSM 45599</strain>
    </source>
</reference>
<keyword evidence="3" id="KW-1185">Reference proteome</keyword>
<gene>
    <name evidence="2" type="ORF">SAMN04489832_2709</name>
</gene>
<feature type="transmembrane region" description="Helical" evidence="1">
    <location>
        <begin position="321"/>
        <end position="340"/>
    </location>
</feature>
<dbReference type="AlphaFoldDB" id="A0A1N5WRW0"/>
<feature type="transmembrane region" description="Helical" evidence="1">
    <location>
        <begin position="200"/>
        <end position="218"/>
    </location>
</feature>
<feature type="transmembrane region" description="Helical" evidence="1">
    <location>
        <begin position="163"/>
        <end position="188"/>
    </location>
</feature>
<feature type="transmembrane region" description="Helical" evidence="1">
    <location>
        <begin position="54"/>
        <end position="79"/>
    </location>
</feature>
<keyword evidence="1" id="KW-0812">Transmembrane</keyword>
<evidence type="ECO:0000256" key="1">
    <source>
        <dbReference type="SAM" id="Phobius"/>
    </source>
</evidence>
<feature type="transmembrane region" description="Helical" evidence="1">
    <location>
        <begin position="12"/>
        <end position="31"/>
    </location>
</feature>
<protein>
    <submittedName>
        <fullName evidence="2">Uncharacterized protein</fullName>
    </submittedName>
</protein>
<feature type="transmembrane region" description="Helical" evidence="1">
    <location>
        <begin position="132"/>
        <end position="151"/>
    </location>
</feature>
<keyword evidence="1" id="KW-1133">Transmembrane helix</keyword>
<feature type="transmembrane region" description="Helical" evidence="1">
    <location>
        <begin position="91"/>
        <end position="110"/>
    </location>
</feature>
<name>A0A1N5WRW0_9ACTN</name>
<feature type="transmembrane region" description="Helical" evidence="1">
    <location>
        <begin position="258"/>
        <end position="278"/>
    </location>
</feature>
<feature type="transmembrane region" description="Helical" evidence="1">
    <location>
        <begin position="225"/>
        <end position="243"/>
    </location>
</feature>
<proteinExistence type="predicted"/>
<sequence>MPPMSRVARLSIGPMLAVGGSALLAVGQPWLGSRTRVLDWHACFCDPGGDQSSWFITTFITWFQTMAVLVGAMVGRLAVPRLTGPGRAVTTVALTLAAAVGALVGIPVAVREVAIGRPPPYTSLTVASVREAAIVGLALGTVAAFGALWSARAAVGATLSWAWLWLVGLASTSHSGGYTAALGMLYGYSGRSAVARLADIIPLAIMAAITAGTAWWGTRRGGPRFAGMYAAILGPSLVLAAYLRSGFPNDNAGGIENAFALMLITMMAAAGGAAAGAWRGPCRHQLLDPLIIILAIAGILSAAGVGVAPVDHGPAPFSNPVTGTLVVAALLTLPFLPGVADSATASRREQVTYSPRP</sequence>
<evidence type="ECO:0000313" key="3">
    <source>
        <dbReference type="Proteomes" id="UP000185124"/>
    </source>
</evidence>
<organism evidence="2 3">
    <name type="scientific">Micromonospora cremea</name>
    <dbReference type="NCBI Taxonomy" id="709881"/>
    <lineage>
        <taxon>Bacteria</taxon>
        <taxon>Bacillati</taxon>
        <taxon>Actinomycetota</taxon>
        <taxon>Actinomycetes</taxon>
        <taxon>Micromonosporales</taxon>
        <taxon>Micromonosporaceae</taxon>
        <taxon>Micromonospora</taxon>
    </lineage>
</organism>
<keyword evidence="1" id="KW-0472">Membrane</keyword>
<dbReference type="Proteomes" id="UP000185124">
    <property type="component" value="Unassembled WGS sequence"/>
</dbReference>
<dbReference type="EMBL" id="FSQT01000001">
    <property type="protein sequence ID" value="SIM88032.1"/>
    <property type="molecule type" value="Genomic_DNA"/>
</dbReference>
<accession>A0A1N5WRW0</accession>
<feature type="transmembrane region" description="Helical" evidence="1">
    <location>
        <begin position="290"/>
        <end position="309"/>
    </location>
</feature>